<dbReference type="NCBIfam" id="NF007672">
    <property type="entry name" value="PRK10347.1"/>
    <property type="match status" value="1"/>
</dbReference>
<keyword evidence="2" id="KW-0548">Nucleotidyltransferase</keyword>
<keyword evidence="1" id="KW-0808">Transferase</keyword>
<evidence type="ECO:0000256" key="4">
    <source>
        <dbReference type="ARBA" id="ARBA00022840"/>
    </source>
</evidence>
<dbReference type="Pfam" id="PF02661">
    <property type="entry name" value="Fic"/>
    <property type="match status" value="1"/>
</dbReference>
<dbReference type="EMBL" id="BMLX01000008">
    <property type="protein sequence ID" value="GGP23901.1"/>
    <property type="molecule type" value="Genomic_DNA"/>
</dbReference>
<protein>
    <recommendedName>
        <fullName evidence="5">protein adenylyltransferase</fullName>
        <ecNumber evidence="5">2.7.7.108</ecNumber>
    </recommendedName>
</protein>
<keyword evidence="4" id="KW-0067">ATP-binding</keyword>
<keyword evidence="3" id="KW-0547">Nucleotide-binding</keyword>
<organism evidence="9 10">
    <name type="scientific">Silvimonas iriomotensis</name>
    <dbReference type="NCBI Taxonomy" id="449662"/>
    <lineage>
        <taxon>Bacteria</taxon>
        <taxon>Pseudomonadati</taxon>
        <taxon>Pseudomonadota</taxon>
        <taxon>Betaproteobacteria</taxon>
        <taxon>Neisseriales</taxon>
        <taxon>Chitinibacteraceae</taxon>
        <taxon>Silvimonas</taxon>
    </lineage>
</organism>
<accession>A0ABQ2PF57</accession>
<dbReference type="SUPFAM" id="SSF140931">
    <property type="entry name" value="Fic-like"/>
    <property type="match status" value="1"/>
</dbReference>
<keyword evidence="10" id="KW-1185">Reference proteome</keyword>
<evidence type="ECO:0000313" key="9">
    <source>
        <dbReference type="EMBL" id="GGP23901.1"/>
    </source>
</evidence>
<reference evidence="10" key="1">
    <citation type="journal article" date="2019" name="Int. J. Syst. Evol. Microbiol.">
        <title>The Global Catalogue of Microorganisms (GCM) 10K type strain sequencing project: providing services to taxonomists for standard genome sequencing and annotation.</title>
        <authorList>
            <consortium name="The Broad Institute Genomics Platform"/>
            <consortium name="The Broad Institute Genome Sequencing Center for Infectious Disease"/>
            <person name="Wu L."/>
            <person name="Ma J."/>
        </authorList>
    </citation>
    <scope>NUCLEOTIDE SEQUENCE [LARGE SCALE GENOMIC DNA]</scope>
    <source>
        <strain evidence="10">CGMCC 1.8859</strain>
    </source>
</reference>
<sequence length="197" mass="22192">MRDKYGAGQDSYCYPGSAVLKNQLGITDNSLLDEAEQEITAINAQLIDPTNPPYTLHDLQNIHRQLFADIYAWAGEIRSVDISKDETRFCTASRIVSEATRLFTRMEQARFFDGLAKPELVSGIADFYVELNVIHPFREGNGRAQRILFEHLIVACGYEIDWSPITQEEWIQANIAGYMGDTAPMIVLFGRCIGNPL</sequence>
<evidence type="ECO:0000313" key="10">
    <source>
        <dbReference type="Proteomes" id="UP000637267"/>
    </source>
</evidence>
<dbReference type="Proteomes" id="UP000637267">
    <property type="component" value="Unassembled WGS sequence"/>
</dbReference>
<keyword evidence="9" id="KW-0132">Cell division</keyword>
<evidence type="ECO:0000256" key="3">
    <source>
        <dbReference type="ARBA" id="ARBA00022741"/>
    </source>
</evidence>
<dbReference type="PANTHER" id="PTHR39560">
    <property type="entry name" value="PROTEIN ADENYLYLTRANSFERASE FIC-RELATED"/>
    <property type="match status" value="1"/>
</dbReference>
<proteinExistence type="predicted"/>
<evidence type="ECO:0000256" key="1">
    <source>
        <dbReference type="ARBA" id="ARBA00022679"/>
    </source>
</evidence>
<evidence type="ECO:0000259" key="8">
    <source>
        <dbReference type="PROSITE" id="PS51459"/>
    </source>
</evidence>
<dbReference type="InterPro" id="IPR036597">
    <property type="entry name" value="Fido-like_dom_sf"/>
</dbReference>
<evidence type="ECO:0000256" key="7">
    <source>
        <dbReference type="ARBA" id="ARBA00048696"/>
    </source>
</evidence>
<dbReference type="EC" id="2.7.7.108" evidence="5"/>
<comment type="catalytic activity">
    <reaction evidence="6">
        <text>L-threonyl-[protein] + ATP = 3-O-(5'-adenylyl)-L-threonyl-[protein] + diphosphate</text>
        <dbReference type="Rhea" id="RHEA:54292"/>
        <dbReference type="Rhea" id="RHEA-COMP:11060"/>
        <dbReference type="Rhea" id="RHEA-COMP:13847"/>
        <dbReference type="ChEBI" id="CHEBI:30013"/>
        <dbReference type="ChEBI" id="CHEBI:30616"/>
        <dbReference type="ChEBI" id="CHEBI:33019"/>
        <dbReference type="ChEBI" id="CHEBI:138113"/>
        <dbReference type="EC" id="2.7.7.108"/>
    </reaction>
</comment>
<feature type="domain" description="Fido" evidence="8">
    <location>
        <begin position="54"/>
        <end position="191"/>
    </location>
</feature>
<keyword evidence="9" id="KW-0131">Cell cycle</keyword>
<evidence type="ECO:0000256" key="6">
    <source>
        <dbReference type="ARBA" id="ARBA00047939"/>
    </source>
</evidence>
<dbReference type="InterPro" id="IPR003812">
    <property type="entry name" value="Fido"/>
</dbReference>
<name>A0ABQ2PF57_9NEIS</name>
<comment type="catalytic activity">
    <reaction evidence="7">
        <text>L-tyrosyl-[protein] + ATP = O-(5'-adenylyl)-L-tyrosyl-[protein] + diphosphate</text>
        <dbReference type="Rhea" id="RHEA:54288"/>
        <dbReference type="Rhea" id="RHEA-COMP:10136"/>
        <dbReference type="Rhea" id="RHEA-COMP:13846"/>
        <dbReference type="ChEBI" id="CHEBI:30616"/>
        <dbReference type="ChEBI" id="CHEBI:33019"/>
        <dbReference type="ChEBI" id="CHEBI:46858"/>
        <dbReference type="ChEBI" id="CHEBI:83624"/>
        <dbReference type="EC" id="2.7.7.108"/>
    </reaction>
</comment>
<dbReference type="PANTHER" id="PTHR39560:SF1">
    <property type="entry name" value="PROTEIN ADENYLYLTRANSFERASE FIC-RELATED"/>
    <property type="match status" value="1"/>
</dbReference>
<dbReference type="RefSeq" id="WP_188706763.1">
    <property type="nucleotide sequence ID" value="NZ_BMLX01000008.1"/>
</dbReference>
<comment type="caution">
    <text evidence="9">The sequence shown here is derived from an EMBL/GenBank/DDBJ whole genome shotgun (WGS) entry which is preliminary data.</text>
</comment>
<evidence type="ECO:0000256" key="2">
    <source>
        <dbReference type="ARBA" id="ARBA00022695"/>
    </source>
</evidence>
<evidence type="ECO:0000256" key="5">
    <source>
        <dbReference type="ARBA" id="ARBA00034531"/>
    </source>
</evidence>
<gene>
    <name evidence="9" type="ORF">GCM10010970_39010</name>
</gene>
<dbReference type="GO" id="GO:0051301">
    <property type="term" value="P:cell division"/>
    <property type="evidence" value="ECO:0007669"/>
    <property type="project" value="UniProtKB-KW"/>
</dbReference>
<dbReference type="Gene3D" id="1.10.3290.10">
    <property type="entry name" value="Fido-like domain"/>
    <property type="match status" value="1"/>
</dbReference>
<dbReference type="PROSITE" id="PS51459">
    <property type="entry name" value="FIDO"/>
    <property type="match status" value="1"/>
</dbReference>